<feature type="region of interest" description="Disordered" evidence="1">
    <location>
        <begin position="74"/>
        <end position="124"/>
    </location>
</feature>
<gene>
    <name evidence="2" type="ORF">BaRGS_00033933</name>
</gene>
<evidence type="ECO:0000313" key="2">
    <source>
        <dbReference type="EMBL" id="KAK7474861.1"/>
    </source>
</evidence>
<protein>
    <submittedName>
        <fullName evidence="2">Uncharacterized protein</fullName>
    </submittedName>
</protein>
<reference evidence="2 3" key="1">
    <citation type="journal article" date="2023" name="Sci. Data">
        <title>Genome assembly of the Korean intertidal mud-creeper Batillaria attramentaria.</title>
        <authorList>
            <person name="Patra A.K."/>
            <person name="Ho P.T."/>
            <person name="Jun S."/>
            <person name="Lee S.J."/>
            <person name="Kim Y."/>
            <person name="Won Y.J."/>
        </authorList>
    </citation>
    <scope>NUCLEOTIDE SEQUENCE [LARGE SCALE GENOMIC DNA]</scope>
    <source>
        <strain evidence="2">Wonlab-2016</strain>
    </source>
</reference>
<evidence type="ECO:0000313" key="3">
    <source>
        <dbReference type="Proteomes" id="UP001519460"/>
    </source>
</evidence>
<accession>A0ABD0JJ21</accession>
<feature type="compositionally biased region" description="Pro residues" evidence="1">
    <location>
        <begin position="98"/>
        <end position="108"/>
    </location>
</feature>
<proteinExistence type="predicted"/>
<dbReference type="AlphaFoldDB" id="A0ABD0JJ21"/>
<comment type="caution">
    <text evidence="2">The sequence shown here is derived from an EMBL/GenBank/DDBJ whole genome shotgun (WGS) entry which is preliminary data.</text>
</comment>
<name>A0ABD0JJ21_9CAEN</name>
<evidence type="ECO:0000256" key="1">
    <source>
        <dbReference type="SAM" id="MobiDB-lite"/>
    </source>
</evidence>
<keyword evidence="3" id="KW-1185">Reference proteome</keyword>
<dbReference type="Proteomes" id="UP001519460">
    <property type="component" value="Unassembled WGS sequence"/>
</dbReference>
<organism evidence="2 3">
    <name type="scientific">Batillaria attramentaria</name>
    <dbReference type="NCBI Taxonomy" id="370345"/>
    <lineage>
        <taxon>Eukaryota</taxon>
        <taxon>Metazoa</taxon>
        <taxon>Spiralia</taxon>
        <taxon>Lophotrochozoa</taxon>
        <taxon>Mollusca</taxon>
        <taxon>Gastropoda</taxon>
        <taxon>Caenogastropoda</taxon>
        <taxon>Sorbeoconcha</taxon>
        <taxon>Cerithioidea</taxon>
        <taxon>Batillariidae</taxon>
        <taxon>Batillaria</taxon>
    </lineage>
</organism>
<dbReference type="EMBL" id="JACVVK020000423">
    <property type="protein sequence ID" value="KAK7474861.1"/>
    <property type="molecule type" value="Genomic_DNA"/>
</dbReference>
<sequence>MLEKHGVMPNPTWSLFRPICSTVMPPAACLPMARPLYSLYGGLLGMRPGPSGLPSSLPFPPMTLHNLNMAAQTVSMAQHHHHQHAKELQHSSSSPNSTPTPTPTPGGAPSPSGGSGGRSEGPHYPLAVYRYHPYSLAAMDKFKASPAETVSVDSTRL</sequence>